<dbReference type="EMBL" id="JAUNZN010000018">
    <property type="protein sequence ID" value="KAK4810611.1"/>
    <property type="molecule type" value="Genomic_DNA"/>
</dbReference>
<gene>
    <name evidence="1" type="ORF">QYF61_007348</name>
</gene>
<evidence type="ECO:0000313" key="2">
    <source>
        <dbReference type="Proteomes" id="UP001333110"/>
    </source>
</evidence>
<keyword evidence="2" id="KW-1185">Reference proteome</keyword>
<dbReference type="AlphaFoldDB" id="A0AAN7MSP0"/>
<evidence type="ECO:0000313" key="1">
    <source>
        <dbReference type="EMBL" id="KAK4810611.1"/>
    </source>
</evidence>
<sequence length="271" mass="30090">MGVTFANLQSAETSPVSQDCWAASQRTLSTSLLNRPKSALRKSKTAVLLTPLLTSPSIKNYHFVITLPKTASNHHIAHKSFSIHKQQPSDHFCGPPLDLFQQVHVFLVLRTPEMDAVLQMGSHHSRAEWQNHLPRPAGHTSFDAAQDTVGFLGCECTLLAHVQLFIHQYPQVLLCRAALNPFIAQAVLIPGVALTQVQDLALGLVEPHEIHMGPLLELAQVPLDGIPVPQACQPHHSACRSHYVVDEDIKQYWSQYGPLRDTTHHRSPSRH</sequence>
<comment type="caution">
    <text evidence="1">The sequence shown here is derived from an EMBL/GenBank/DDBJ whole genome shotgun (WGS) entry which is preliminary data.</text>
</comment>
<organism evidence="1 2">
    <name type="scientific">Mycteria americana</name>
    <name type="common">Wood stork</name>
    <dbReference type="NCBI Taxonomy" id="33587"/>
    <lineage>
        <taxon>Eukaryota</taxon>
        <taxon>Metazoa</taxon>
        <taxon>Chordata</taxon>
        <taxon>Craniata</taxon>
        <taxon>Vertebrata</taxon>
        <taxon>Euteleostomi</taxon>
        <taxon>Archelosauria</taxon>
        <taxon>Archosauria</taxon>
        <taxon>Dinosauria</taxon>
        <taxon>Saurischia</taxon>
        <taxon>Theropoda</taxon>
        <taxon>Coelurosauria</taxon>
        <taxon>Aves</taxon>
        <taxon>Neognathae</taxon>
        <taxon>Neoaves</taxon>
        <taxon>Aequornithes</taxon>
        <taxon>Ciconiiformes</taxon>
        <taxon>Ciconiidae</taxon>
        <taxon>Mycteria</taxon>
    </lineage>
</organism>
<proteinExistence type="predicted"/>
<protein>
    <submittedName>
        <fullName evidence="1">Uncharacterized protein</fullName>
    </submittedName>
</protein>
<reference evidence="1 2" key="1">
    <citation type="journal article" date="2023" name="J. Hered.">
        <title>Chromosome-level genome of the wood stork (Mycteria americana) provides insight into avian chromosome evolution.</title>
        <authorList>
            <person name="Flamio R. Jr."/>
            <person name="Ramstad K.M."/>
        </authorList>
    </citation>
    <scope>NUCLEOTIDE SEQUENCE [LARGE SCALE GENOMIC DNA]</scope>
    <source>
        <strain evidence="1">JAX WOST 10</strain>
    </source>
</reference>
<accession>A0AAN7MSP0</accession>
<dbReference type="Proteomes" id="UP001333110">
    <property type="component" value="Unassembled WGS sequence"/>
</dbReference>
<name>A0AAN7MSP0_MYCAM</name>